<organism evidence="1 2">
    <name type="scientific">Aquamicrobium zhengzhouense</name>
    <dbReference type="NCBI Taxonomy" id="2781738"/>
    <lineage>
        <taxon>Bacteria</taxon>
        <taxon>Pseudomonadati</taxon>
        <taxon>Pseudomonadota</taxon>
        <taxon>Alphaproteobacteria</taxon>
        <taxon>Hyphomicrobiales</taxon>
        <taxon>Phyllobacteriaceae</taxon>
        <taxon>Aquamicrobium</taxon>
    </lineage>
</organism>
<dbReference type="EMBL" id="JADGMQ010000002">
    <property type="protein sequence ID" value="MBI1620153.1"/>
    <property type="molecule type" value="Genomic_DNA"/>
</dbReference>
<dbReference type="Pfam" id="PF02924">
    <property type="entry name" value="HDPD"/>
    <property type="match status" value="2"/>
</dbReference>
<dbReference type="Proteomes" id="UP000601789">
    <property type="component" value="Unassembled WGS sequence"/>
</dbReference>
<proteinExistence type="predicted"/>
<evidence type="ECO:0000313" key="1">
    <source>
        <dbReference type="EMBL" id="MBI1620153.1"/>
    </source>
</evidence>
<dbReference type="RefSeq" id="WP_198475176.1">
    <property type="nucleotide sequence ID" value="NZ_JADGMQ010000002.1"/>
</dbReference>
<reference evidence="1 2" key="1">
    <citation type="submission" date="2020-10" db="EMBL/GenBank/DDBJ databases">
        <title>Aquamicrobium zhengzhouensis sp. nov., a exopolysaccharide producing bacterium isolated from farmland soil.</title>
        <authorList>
            <person name="Wang X."/>
        </authorList>
    </citation>
    <scope>NUCLEOTIDE SEQUENCE [LARGE SCALE GENOMIC DNA]</scope>
    <source>
        <strain evidence="2">cd-1</strain>
    </source>
</reference>
<comment type="caution">
    <text evidence="1">The sequence shown here is derived from an EMBL/GenBank/DDBJ whole genome shotgun (WGS) entry which is preliminary data.</text>
</comment>
<protein>
    <submittedName>
        <fullName evidence="1">Head decoration protein</fullName>
    </submittedName>
</protein>
<dbReference type="InterPro" id="IPR004195">
    <property type="entry name" value="Head_decoration_D"/>
</dbReference>
<evidence type="ECO:0000313" key="2">
    <source>
        <dbReference type="Proteomes" id="UP000601789"/>
    </source>
</evidence>
<keyword evidence="2" id="KW-1185">Reference proteome</keyword>
<name>A0ABS0SCK2_9HYPH</name>
<sequence length="212" mass="21589">MTILTEDRFAGAAHYLVSEAHGYRSREQAVIIAGSGVLKPGTVLGKIATGTATAVANQGNTGDATISEIALKSGAKAGTYSVTFTSATKFDVHDPDGFKIKSGTAGAAYSDDIGFTITAGGTAMAAGDGFAISVAPGTDKYAPFDPSKSDGSEVAAAILYEGCNASDKDVRRTVSVRDCEVHAHVLVWGEEVNPSQKSTALAALAKSGIVGR</sequence>
<accession>A0ABS0SCK2</accession>
<gene>
    <name evidence="1" type="ORF">IOD40_05690</name>
</gene>